<evidence type="ECO:0000313" key="3">
    <source>
        <dbReference type="EMBL" id="ATN94947.1"/>
    </source>
</evidence>
<reference evidence="3 4" key="1">
    <citation type="journal article" date="2018" name="Sci. Rep.">
        <title>Characterization of LE3 and LE4, the only lytic phages known to infect the spirochete Leptospira.</title>
        <authorList>
            <person name="Schiettekatte O."/>
            <person name="Vincent A.T."/>
            <person name="Malosse C."/>
            <person name="Lechat P."/>
            <person name="Chamot-Rooke J."/>
            <person name="Veyrier F.J."/>
            <person name="Picardeau M."/>
            <person name="Bourhy P."/>
        </authorList>
    </citation>
    <scope>NUCLEOTIDE SEQUENCE [LARGE SCALE GENOMIC DNA]</scope>
</reference>
<dbReference type="RefSeq" id="YP_009835439.1">
    <property type="nucleotide sequence ID" value="NC_048678.1"/>
</dbReference>
<keyword evidence="1" id="KW-0175">Coiled coil</keyword>
<protein>
    <submittedName>
        <fullName evidence="3">Uncharacterized protein</fullName>
    </submittedName>
</protein>
<keyword evidence="2" id="KW-0812">Transmembrane</keyword>
<dbReference type="KEGG" id="vg:55605511"/>
<feature type="transmembrane region" description="Helical" evidence="2">
    <location>
        <begin position="12"/>
        <end position="34"/>
    </location>
</feature>
<dbReference type="Proteomes" id="UP000259602">
    <property type="component" value="Segment"/>
</dbReference>
<feature type="coiled-coil region" evidence="1">
    <location>
        <begin position="82"/>
        <end position="123"/>
    </location>
</feature>
<evidence type="ECO:0000256" key="1">
    <source>
        <dbReference type="SAM" id="Coils"/>
    </source>
</evidence>
<sequence length="146" mass="16958">MEGSQGNGVYVTTAWVTIFLTAVTLAISGGLYVIRLMTKNQINDNERDHADKEEKEKESISSFKKHIYEKFDELKKDWGLQIKELELNYMELKIHKENSAKQLNDITNSMFQMNAKIENLQREVHLSMGSQMNILQEIFTKVSEKK</sequence>
<keyword evidence="2" id="KW-1133">Transmembrane helix</keyword>
<keyword evidence="4" id="KW-1185">Reference proteome</keyword>
<organism evidence="3 4">
    <name type="scientific">Leptospira phage LE3</name>
    <dbReference type="NCBI Taxonomy" id="2041382"/>
    <lineage>
        <taxon>Viruses</taxon>
        <taxon>Duplodnaviria</taxon>
        <taxon>Heunggongvirae</taxon>
        <taxon>Uroviricota</taxon>
        <taxon>Caudoviricetes</taxon>
        <taxon>Nylescharonvirus</taxon>
        <taxon>Nylescharonvirus LE3</taxon>
    </lineage>
</organism>
<name>A0A343LE37_9CAUD</name>
<dbReference type="GeneID" id="55605511"/>
<accession>A0A343LE37</accession>
<evidence type="ECO:0000313" key="4">
    <source>
        <dbReference type="Proteomes" id="UP000259602"/>
    </source>
</evidence>
<evidence type="ECO:0000256" key="2">
    <source>
        <dbReference type="SAM" id="Phobius"/>
    </source>
</evidence>
<proteinExistence type="predicted"/>
<keyword evidence="2" id="KW-0472">Membrane</keyword>
<dbReference type="EMBL" id="MF974396">
    <property type="protein sequence ID" value="ATN94947.1"/>
    <property type="molecule type" value="Genomic_DNA"/>
</dbReference>